<dbReference type="Proteomes" id="UP001058074">
    <property type="component" value="Unassembled WGS sequence"/>
</dbReference>
<reference evidence="1" key="1">
    <citation type="journal article" date="2025" name="Int. J. Syst. Evol. Microbiol.">
        <title>Inconstantimicrobium mannanitabidum sp. nov., a novel member of the family Clostridiaceae isolated from anoxic soil under the treatment of reductive soil disinfestation.</title>
        <authorList>
            <person name="Ueki A."/>
            <person name="Tonouchi A."/>
            <person name="Honma S."/>
            <person name="Kaku N."/>
            <person name="Ueki K."/>
        </authorList>
    </citation>
    <scope>NUCLEOTIDE SEQUENCE</scope>
    <source>
        <strain evidence="1">TW13</strain>
    </source>
</reference>
<comment type="caution">
    <text evidence="1">The sequence shown here is derived from an EMBL/GenBank/DDBJ whole genome shotgun (WGS) entry which is preliminary data.</text>
</comment>
<dbReference type="EMBL" id="BROD01000001">
    <property type="protein sequence ID" value="GKX66957.1"/>
    <property type="molecule type" value="Genomic_DNA"/>
</dbReference>
<evidence type="ECO:0000313" key="1">
    <source>
        <dbReference type="EMBL" id="GKX66957.1"/>
    </source>
</evidence>
<name>A0ACB5RCS8_9CLOT</name>
<keyword evidence="2" id="KW-1185">Reference proteome</keyword>
<protein>
    <submittedName>
        <fullName evidence="1">Uncharacterized protein</fullName>
    </submittedName>
</protein>
<evidence type="ECO:0000313" key="2">
    <source>
        <dbReference type="Proteomes" id="UP001058074"/>
    </source>
</evidence>
<proteinExistence type="predicted"/>
<accession>A0ACB5RCS8</accession>
<gene>
    <name evidence="1" type="ORF">rsdtw13_22150</name>
</gene>
<organism evidence="1 2">
    <name type="scientific">Inconstantimicrobium mannanitabidum</name>
    <dbReference type="NCBI Taxonomy" id="1604901"/>
    <lineage>
        <taxon>Bacteria</taxon>
        <taxon>Bacillati</taxon>
        <taxon>Bacillota</taxon>
        <taxon>Clostridia</taxon>
        <taxon>Eubacteriales</taxon>
        <taxon>Clostridiaceae</taxon>
        <taxon>Inconstantimicrobium</taxon>
    </lineage>
</organism>
<sequence length="56" mass="6779">MRYLRGIIMGTLLGLTASFAMMPKMDWRTKRKIRRMTGRMFDGAEKKYNYMMHMVR</sequence>